<protein>
    <recommendedName>
        <fullName evidence="1">ScoMcrA-like SRA domain-containing protein</fullName>
    </recommendedName>
</protein>
<reference evidence="2 3" key="1">
    <citation type="submission" date="2019-02" db="EMBL/GenBank/DDBJ databases">
        <title>Thermus sp. a novel from hot spring.</title>
        <authorList>
            <person name="Zhao Z."/>
        </authorList>
    </citation>
    <scope>NUCLEOTIDE SEQUENCE [LARGE SCALE GENOMIC DNA]</scope>
    <source>
        <strain evidence="2 3">CFH 72773T</strain>
    </source>
</reference>
<feature type="domain" description="ScoMcrA-like SRA" evidence="1">
    <location>
        <begin position="30"/>
        <end position="85"/>
    </location>
</feature>
<gene>
    <name evidence="2" type="ORF">ETP66_05780</name>
</gene>
<evidence type="ECO:0000313" key="3">
    <source>
        <dbReference type="Proteomes" id="UP000292858"/>
    </source>
</evidence>
<comment type="caution">
    <text evidence="2">The sequence shown here is derived from an EMBL/GenBank/DDBJ whole genome shotgun (WGS) entry which is preliminary data.</text>
</comment>
<accession>A0A4Q9B3T1</accession>
<dbReference type="EMBL" id="SIJL01000006">
    <property type="protein sequence ID" value="TBH20580.1"/>
    <property type="molecule type" value="Genomic_DNA"/>
</dbReference>
<dbReference type="InterPro" id="IPR058712">
    <property type="entry name" value="SRA_ScoMcrA"/>
</dbReference>
<proteinExistence type="predicted"/>
<sequence length="123" mass="14139">MSSLSWSEVFAVHRSRRGIGEQSLLVDRGESGYRNLFLADGRILYMGEGRRGHQEPLGGNLRLLLAYREGKPLRVFLRERPGLWRDLGLYRVEAFRYELWSEEGRYVYWFTLAPGGCAEAPSG</sequence>
<dbReference type="Pfam" id="PF26348">
    <property type="entry name" value="SRA_ScoMcrA"/>
    <property type="match status" value="1"/>
</dbReference>
<dbReference type="OrthoDB" id="32277at2"/>
<keyword evidence="3" id="KW-1185">Reference proteome</keyword>
<dbReference type="Proteomes" id="UP000292858">
    <property type="component" value="Unassembled WGS sequence"/>
</dbReference>
<dbReference type="RefSeq" id="WP_130841477.1">
    <property type="nucleotide sequence ID" value="NZ_SIJL01000006.1"/>
</dbReference>
<organism evidence="2 3">
    <name type="scientific">Thermus thermamylovorans</name>
    <dbReference type="NCBI Taxonomy" id="2509362"/>
    <lineage>
        <taxon>Bacteria</taxon>
        <taxon>Thermotogati</taxon>
        <taxon>Deinococcota</taxon>
        <taxon>Deinococci</taxon>
        <taxon>Thermales</taxon>
        <taxon>Thermaceae</taxon>
        <taxon>Thermus</taxon>
    </lineage>
</organism>
<dbReference type="AlphaFoldDB" id="A0A4Q9B3T1"/>
<evidence type="ECO:0000259" key="1">
    <source>
        <dbReference type="Pfam" id="PF26348"/>
    </source>
</evidence>
<name>A0A4Q9B3T1_9DEIN</name>
<evidence type="ECO:0000313" key="2">
    <source>
        <dbReference type="EMBL" id="TBH20580.1"/>
    </source>
</evidence>